<evidence type="ECO:0000313" key="2">
    <source>
        <dbReference type="Proteomes" id="UP000823674"/>
    </source>
</evidence>
<name>A0ABQ7MGA5_BRACM</name>
<reference evidence="1 2" key="1">
    <citation type="submission" date="2021-03" db="EMBL/GenBank/DDBJ databases">
        <authorList>
            <person name="King G.J."/>
            <person name="Bancroft I."/>
            <person name="Baten A."/>
            <person name="Bloomfield J."/>
            <person name="Borpatragohain P."/>
            <person name="He Z."/>
            <person name="Irish N."/>
            <person name="Irwin J."/>
            <person name="Liu K."/>
            <person name="Mauleon R.P."/>
            <person name="Moore J."/>
            <person name="Morris R."/>
            <person name="Ostergaard L."/>
            <person name="Wang B."/>
            <person name="Wells R."/>
        </authorList>
    </citation>
    <scope>NUCLEOTIDE SEQUENCE [LARGE SCALE GENOMIC DNA]</scope>
    <source>
        <strain evidence="1">R-o-18</strain>
        <tissue evidence="1">Leaf</tissue>
    </source>
</reference>
<evidence type="ECO:0000313" key="1">
    <source>
        <dbReference type="EMBL" id="KAG5397785.1"/>
    </source>
</evidence>
<dbReference type="EMBL" id="JADBGQ010000005">
    <property type="protein sequence ID" value="KAG5397785.1"/>
    <property type="molecule type" value="Genomic_DNA"/>
</dbReference>
<comment type="caution">
    <text evidence="1">The sequence shown here is derived from an EMBL/GenBank/DDBJ whole genome shotgun (WGS) entry which is preliminary data.</text>
</comment>
<gene>
    <name evidence="1" type="primary">A05g506510.1_BraROA</name>
    <name evidence="1" type="ORF">IGI04_019599</name>
</gene>
<dbReference type="Proteomes" id="UP000823674">
    <property type="component" value="Chromosome A05"/>
</dbReference>
<sequence>MELCRPPFDVLKARVLVVTTSSLALLFFTETPVTPPELLFFTDPPPELLIFLEPPPELLFFTDLPLHVGACLLHRSTTACRNFSSSPSYHRLPELLFFTDLPPHTRASLLHRETTGASLLPQATTGSTPLHRATTVASLPHRDTTRAYLLHPATTGASLPQRVTTGATPLHRATTGATPLLVRDRIGRAMVTDHCLLILHSHFDHMGAADSTTFDDLSSHKVAIEDFRLPAFLPMVNKEASGP</sequence>
<accession>A0ABQ7MGA5</accession>
<protein>
    <recommendedName>
        <fullName evidence="3">Metallo-beta-lactamase domain-containing protein</fullName>
    </recommendedName>
</protein>
<keyword evidence="2" id="KW-1185">Reference proteome</keyword>
<proteinExistence type="predicted"/>
<evidence type="ECO:0008006" key="3">
    <source>
        <dbReference type="Google" id="ProtNLM"/>
    </source>
</evidence>
<organism evidence="1 2">
    <name type="scientific">Brassica rapa subsp. trilocularis</name>
    <dbReference type="NCBI Taxonomy" id="1813537"/>
    <lineage>
        <taxon>Eukaryota</taxon>
        <taxon>Viridiplantae</taxon>
        <taxon>Streptophyta</taxon>
        <taxon>Embryophyta</taxon>
        <taxon>Tracheophyta</taxon>
        <taxon>Spermatophyta</taxon>
        <taxon>Magnoliopsida</taxon>
        <taxon>eudicotyledons</taxon>
        <taxon>Gunneridae</taxon>
        <taxon>Pentapetalae</taxon>
        <taxon>rosids</taxon>
        <taxon>malvids</taxon>
        <taxon>Brassicales</taxon>
        <taxon>Brassicaceae</taxon>
        <taxon>Brassiceae</taxon>
        <taxon>Brassica</taxon>
    </lineage>
</organism>